<reference evidence="12 13" key="1">
    <citation type="submission" date="2017-07" db="EMBL/GenBank/DDBJ databases">
        <title>An improved, manually edited Actinidia chinensis var. chinensis (kiwifruit) genome highlights the challenges associated with draft genomes and gene prediction in plants.</title>
        <authorList>
            <person name="Pilkington S."/>
            <person name="Crowhurst R."/>
            <person name="Hilario E."/>
            <person name="Nardozza S."/>
            <person name="Fraser L."/>
            <person name="Peng Y."/>
            <person name="Gunaseelan K."/>
            <person name="Simpson R."/>
            <person name="Tahir J."/>
            <person name="Deroles S."/>
            <person name="Templeton K."/>
            <person name="Luo Z."/>
            <person name="Davy M."/>
            <person name="Cheng C."/>
            <person name="Mcneilage M."/>
            <person name="Scaglione D."/>
            <person name="Liu Y."/>
            <person name="Zhang Q."/>
            <person name="Datson P."/>
            <person name="De Silva N."/>
            <person name="Gardiner S."/>
            <person name="Bassett H."/>
            <person name="Chagne D."/>
            <person name="Mccallum J."/>
            <person name="Dzierzon H."/>
            <person name="Deng C."/>
            <person name="Wang Y.-Y."/>
            <person name="Barron N."/>
            <person name="Manako K."/>
            <person name="Bowen J."/>
            <person name="Foster T."/>
            <person name="Erridge Z."/>
            <person name="Tiffin H."/>
            <person name="Waite C."/>
            <person name="Davies K."/>
            <person name="Grierson E."/>
            <person name="Laing W."/>
            <person name="Kirk R."/>
            <person name="Chen X."/>
            <person name="Wood M."/>
            <person name="Montefiori M."/>
            <person name="Brummell D."/>
            <person name="Schwinn K."/>
            <person name="Catanach A."/>
            <person name="Fullerton C."/>
            <person name="Li D."/>
            <person name="Meiyalaghan S."/>
            <person name="Nieuwenhuizen N."/>
            <person name="Read N."/>
            <person name="Prakash R."/>
            <person name="Hunter D."/>
            <person name="Zhang H."/>
            <person name="Mckenzie M."/>
            <person name="Knabel M."/>
            <person name="Harris A."/>
            <person name="Allan A."/>
            <person name="Chen A."/>
            <person name="Janssen B."/>
            <person name="Plunkett B."/>
            <person name="Dwamena C."/>
            <person name="Voogd C."/>
            <person name="Leif D."/>
            <person name="Lafferty D."/>
            <person name="Souleyre E."/>
            <person name="Varkonyi-Gasic E."/>
            <person name="Gambi F."/>
            <person name="Hanley J."/>
            <person name="Yao J.-L."/>
            <person name="Cheung J."/>
            <person name="David K."/>
            <person name="Warren B."/>
            <person name="Marsh K."/>
            <person name="Snowden K."/>
            <person name="Lin-Wang K."/>
            <person name="Brian L."/>
            <person name="Martinez-Sanchez M."/>
            <person name="Wang M."/>
            <person name="Ileperuma N."/>
            <person name="Macnee N."/>
            <person name="Campin R."/>
            <person name="Mcatee P."/>
            <person name="Drummond R."/>
            <person name="Espley R."/>
            <person name="Ireland H."/>
            <person name="Wu R."/>
            <person name="Atkinson R."/>
            <person name="Karunairetnam S."/>
            <person name="Bulley S."/>
            <person name="Chunkath S."/>
            <person name="Hanley Z."/>
            <person name="Storey R."/>
            <person name="Thrimawithana A."/>
            <person name="Thomson S."/>
            <person name="David C."/>
            <person name="Testolin R."/>
        </authorList>
    </citation>
    <scope>NUCLEOTIDE SEQUENCE [LARGE SCALE GENOMIC DNA]</scope>
    <source>
        <strain evidence="13">cv. Red5</strain>
        <tissue evidence="12">Young leaf</tissue>
    </source>
</reference>
<dbReference type="Gene3D" id="3.40.50.200">
    <property type="entry name" value="Peptidase S8/S53 domain"/>
    <property type="match status" value="2"/>
</dbReference>
<dbReference type="FunFam" id="3.50.30.30:FF:000005">
    <property type="entry name" value="subtilisin-like protease SBT1.5"/>
    <property type="match status" value="1"/>
</dbReference>
<dbReference type="Pfam" id="PF00082">
    <property type="entry name" value="Peptidase_S8"/>
    <property type="match status" value="1"/>
</dbReference>
<dbReference type="Proteomes" id="UP000241394">
    <property type="component" value="Chromosome LG15"/>
</dbReference>
<evidence type="ECO:0000313" key="13">
    <source>
        <dbReference type="Proteomes" id="UP000241394"/>
    </source>
</evidence>
<evidence type="ECO:0000256" key="3">
    <source>
        <dbReference type="ARBA" id="ARBA00022729"/>
    </source>
</evidence>
<feature type="active site" description="Charge relay system" evidence="6 7">
    <location>
        <position position="165"/>
    </location>
</feature>
<dbReference type="PROSITE" id="PS51892">
    <property type="entry name" value="SUBTILASE"/>
    <property type="match status" value="1"/>
</dbReference>
<dbReference type="GO" id="GO:0004252">
    <property type="term" value="F:serine-type endopeptidase activity"/>
    <property type="evidence" value="ECO:0007669"/>
    <property type="project" value="UniProtKB-UniRule"/>
</dbReference>
<comment type="caution">
    <text evidence="12">The sequence shown here is derived from an EMBL/GenBank/DDBJ whole genome shotgun (WGS) entry which is preliminary data.</text>
</comment>
<dbReference type="Pfam" id="PF05922">
    <property type="entry name" value="Inhibitor_I9"/>
    <property type="match status" value="1"/>
</dbReference>
<dbReference type="InParanoid" id="A0A2R6QK03"/>
<keyword evidence="13" id="KW-1185">Reference proteome</keyword>
<dbReference type="STRING" id="1590841.A0A2R6QK03"/>
<name>A0A2R6QK03_ACTCC</name>
<proteinExistence type="inferred from homology"/>
<dbReference type="EMBL" id="NKQK01000015">
    <property type="protein sequence ID" value="PSS09738.1"/>
    <property type="molecule type" value="Genomic_DNA"/>
</dbReference>
<dbReference type="InterPro" id="IPR023827">
    <property type="entry name" value="Peptidase_S8_Asp-AS"/>
</dbReference>
<dbReference type="InterPro" id="IPR010259">
    <property type="entry name" value="S8pro/Inhibitor_I9"/>
</dbReference>
<evidence type="ECO:0000256" key="5">
    <source>
        <dbReference type="ARBA" id="ARBA00022825"/>
    </source>
</evidence>
<keyword evidence="4 7" id="KW-0378">Hydrolase</keyword>
<dbReference type="InterPro" id="IPR045051">
    <property type="entry name" value="SBT"/>
</dbReference>
<dbReference type="Gene3D" id="2.60.40.2310">
    <property type="match status" value="1"/>
</dbReference>
<dbReference type="OMA" id="WFSHETP"/>
<dbReference type="Gene3D" id="3.50.30.30">
    <property type="match status" value="1"/>
</dbReference>
<evidence type="ECO:0000259" key="9">
    <source>
        <dbReference type="Pfam" id="PF02225"/>
    </source>
</evidence>
<dbReference type="OrthoDB" id="206201at2759"/>
<dbReference type="PROSITE" id="PS00136">
    <property type="entry name" value="SUBTILASE_ASP"/>
    <property type="match status" value="1"/>
</dbReference>
<evidence type="ECO:0000259" key="8">
    <source>
        <dbReference type="Pfam" id="PF00082"/>
    </source>
</evidence>
<reference evidence="13" key="2">
    <citation type="journal article" date="2018" name="BMC Genomics">
        <title>A manually annotated Actinidia chinensis var. chinensis (kiwifruit) genome highlights the challenges associated with draft genomes and gene prediction in plants.</title>
        <authorList>
            <person name="Pilkington S.M."/>
            <person name="Crowhurst R."/>
            <person name="Hilario E."/>
            <person name="Nardozza S."/>
            <person name="Fraser L."/>
            <person name="Peng Y."/>
            <person name="Gunaseelan K."/>
            <person name="Simpson R."/>
            <person name="Tahir J."/>
            <person name="Deroles S.C."/>
            <person name="Templeton K."/>
            <person name="Luo Z."/>
            <person name="Davy M."/>
            <person name="Cheng C."/>
            <person name="McNeilage M."/>
            <person name="Scaglione D."/>
            <person name="Liu Y."/>
            <person name="Zhang Q."/>
            <person name="Datson P."/>
            <person name="De Silva N."/>
            <person name="Gardiner S.E."/>
            <person name="Bassett H."/>
            <person name="Chagne D."/>
            <person name="McCallum J."/>
            <person name="Dzierzon H."/>
            <person name="Deng C."/>
            <person name="Wang Y.Y."/>
            <person name="Barron L."/>
            <person name="Manako K."/>
            <person name="Bowen J."/>
            <person name="Foster T.M."/>
            <person name="Erridge Z.A."/>
            <person name="Tiffin H."/>
            <person name="Waite C.N."/>
            <person name="Davies K.M."/>
            <person name="Grierson E.P."/>
            <person name="Laing W.A."/>
            <person name="Kirk R."/>
            <person name="Chen X."/>
            <person name="Wood M."/>
            <person name="Montefiori M."/>
            <person name="Brummell D.A."/>
            <person name="Schwinn K.E."/>
            <person name="Catanach A."/>
            <person name="Fullerton C."/>
            <person name="Li D."/>
            <person name="Meiyalaghan S."/>
            <person name="Nieuwenhuizen N."/>
            <person name="Read N."/>
            <person name="Prakash R."/>
            <person name="Hunter D."/>
            <person name="Zhang H."/>
            <person name="McKenzie M."/>
            <person name="Knabel M."/>
            <person name="Harris A."/>
            <person name="Allan A.C."/>
            <person name="Gleave A."/>
            <person name="Chen A."/>
            <person name="Janssen B.J."/>
            <person name="Plunkett B."/>
            <person name="Ampomah-Dwamena C."/>
            <person name="Voogd C."/>
            <person name="Leif D."/>
            <person name="Lafferty D."/>
            <person name="Souleyre E.J.F."/>
            <person name="Varkonyi-Gasic E."/>
            <person name="Gambi F."/>
            <person name="Hanley J."/>
            <person name="Yao J.L."/>
            <person name="Cheung J."/>
            <person name="David K.M."/>
            <person name="Warren B."/>
            <person name="Marsh K."/>
            <person name="Snowden K.C."/>
            <person name="Lin-Wang K."/>
            <person name="Brian L."/>
            <person name="Martinez-Sanchez M."/>
            <person name="Wang M."/>
            <person name="Ileperuma N."/>
            <person name="Macnee N."/>
            <person name="Campin R."/>
            <person name="McAtee P."/>
            <person name="Drummond R.S.M."/>
            <person name="Espley R.V."/>
            <person name="Ireland H.S."/>
            <person name="Wu R."/>
            <person name="Atkinson R.G."/>
            <person name="Karunairetnam S."/>
            <person name="Bulley S."/>
            <person name="Chunkath S."/>
            <person name="Hanley Z."/>
            <person name="Storey R."/>
            <person name="Thrimawithana A.H."/>
            <person name="Thomson S."/>
            <person name="David C."/>
            <person name="Testolin R."/>
            <person name="Huang H."/>
            <person name="Hellens R.P."/>
            <person name="Schaffer R.J."/>
        </authorList>
    </citation>
    <scope>NUCLEOTIDE SEQUENCE [LARGE SCALE GENOMIC DNA]</scope>
    <source>
        <strain evidence="13">cv. Red5</strain>
    </source>
</reference>
<feature type="domain" description="Subtilisin-like protease fibronectin type-III" evidence="11">
    <location>
        <begin position="553"/>
        <end position="622"/>
    </location>
</feature>
<feature type="domain" description="Inhibitor I9" evidence="10">
    <location>
        <begin position="79"/>
        <end position="148"/>
    </location>
</feature>
<accession>A0A2R6QK03</accession>
<feature type="active site" description="Charge relay system" evidence="6 7">
    <location>
        <position position="523"/>
    </location>
</feature>
<evidence type="ECO:0000256" key="2">
    <source>
        <dbReference type="ARBA" id="ARBA00022670"/>
    </source>
</evidence>
<evidence type="ECO:0000259" key="10">
    <source>
        <dbReference type="Pfam" id="PF05922"/>
    </source>
</evidence>
<evidence type="ECO:0000256" key="4">
    <source>
        <dbReference type="ARBA" id="ARBA00022801"/>
    </source>
</evidence>
<dbReference type="CDD" id="cd02120">
    <property type="entry name" value="PA_subtilisin_like"/>
    <property type="match status" value="1"/>
</dbReference>
<feature type="domain" description="Peptidase S8/S53" evidence="8">
    <location>
        <begin position="156"/>
        <end position="549"/>
    </location>
</feature>
<dbReference type="SUPFAM" id="SSF52743">
    <property type="entry name" value="Subtilisin-like"/>
    <property type="match status" value="1"/>
</dbReference>
<dbReference type="InterPro" id="IPR000209">
    <property type="entry name" value="Peptidase_S8/S53_dom"/>
</dbReference>
<sequence length="635" mass="68278">MTMSNCLILPTRWGIHWKIEINNAAEQGLACFKYKVPPAMTSIPLLALIFLSSFSSELVKGSDLFSARVQVTEERKLQNYIVHVKQLEGRASTQSEDLKSYHLSFLPAETAAASDNQQRLIYSYQHMISGFAVRLNKEEVDDMKNKDGFWKESNFGNGVIVGVLDTGVFPSHPSFSDDRMPPPSDKWKGKCEFNVSTCNKRIGARSFNLAAKAKGVKSEPPLDDDGHGTHTASIAAGVFVKNVDALGNARGTAVGMAPKAYLAIYKVCFGPDCPDSDILAGLDAAVADGVDVLSISIVDDSQPLFQDNIAAPWILTVGASTIDRSIRTTAKLGNGEEFDGESVFQPDDFPPKLLPLIYAGSNGKPDSAFCVEGSLNGTDVKGQVVMRERGGGIARIAKGEEVKNSGGTAMILMNPESDGFSTLANAHVLPTSHVSYADGLKIIAYINSTKTSLAAIVFKGTIIGDLFAPSVTSFSSRGPNLASPGILKPDIIGPGVSILAAWPFPQKNNTNSKSNFNIISGTSMSCPHLSGIATLLTSSHPEWSPAAINDKCGDAYSSYSVKVITPQGVDVCVKPDKLHFSKVNQKITYSVTFSRNIEKTSEFAQGYLTWVSAKHNVRSVVAATLSEKWRHAERA</sequence>
<evidence type="ECO:0000256" key="6">
    <source>
        <dbReference type="PIRSR" id="PIRSR615500-1"/>
    </source>
</evidence>
<organism evidence="12 13">
    <name type="scientific">Actinidia chinensis var. chinensis</name>
    <name type="common">Chinese soft-hair kiwi</name>
    <dbReference type="NCBI Taxonomy" id="1590841"/>
    <lineage>
        <taxon>Eukaryota</taxon>
        <taxon>Viridiplantae</taxon>
        <taxon>Streptophyta</taxon>
        <taxon>Embryophyta</taxon>
        <taxon>Tracheophyta</taxon>
        <taxon>Spermatophyta</taxon>
        <taxon>Magnoliopsida</taxon>
        <taxon>eudicotyledons</taxon>
        <taxon>Gunneridae</taxon>
        <taxon>Pentapetalae</taxon>
        <taxon>asterids</taxon>
        <taxon>Ericales</taxon>
        <taxon>Actinidiaceae</taxon>
        <taxon>Actinidia</taxon>
    </lineage>
</organism>
<feature type="active site" description="Charge relay system" evidence="6 7">
    <location>
        <position position="227"/>
    </location>
</feature>
<dbReference type="PANTHER" id="PTHR10795">
    <property type="entry name" value="PROPROTEIN CONVERTASE SUBTILISIN/KEXIN"/>
    <property type="match status" value="1"/>
</dbReference>
<dbReference type="AlphaFoldDB" id="A0A2R6QK03"/>
<dbReference type="InterPro" id="IPR015500">
    <property type="entry name" value="Peptidase_S8_subtilisin-rel"/>
</dbReference>
<dbReference type="GO" id="GO:0006508">
    <property type="term" value="P:proteolysis"/>
    <property type="evidence" value="ECO:0007669"/>
    <property type="project" value="UniProtKB-KW"/>
</dbReference>
<dbReference type="Pfam" id="PF02225">
    <property type="entry name" value="PA"/>
    <property type="match status" value="1"/>
</dbReference>
<evidence type="ECO:0000256" key="1">
    <source>
        <dbReference type="ARBA" id="ARBA00011073"/>
    </source>
</evidence>
<dbReference type="InterPro" id="IPR003137">
    <property type="entry name" value="PA_domain"/>
</dbReference>
<dbReference type="PRINTS" id="PR00723">
    <property type="entry name" value="SUBTILISIN"/>
</dbReference>
<evidence type="ECO:0000313" key="12">
    <source>
        <dbReference type="EMBL" id="PSS09738.1"/>
    </source>
</evidence>
<protein>
    <submittedName>
        <fullName evidence="12">Subtilisin-like protease</fullName>
    </submittedName>
</protein>
<keyword evidence="2 7" id="KW-0645">Protease</keyword>
<dbReference type="Gene3D" id="3.30.70.80">
    <property type="entry name" value="Peptidase S8 propeptide/proteinase inhibitor I9"/>
    <property type="match status" value="1"/>
</dbReference>
<dbReference type="InterPro" id="IPR037045">
    <property type="entry name" value="S8pro/Inhibitor_I9_sf"/>
</dbReference>
<evidence type="ECO:0000259" key="11">
    <source>
        <dbReference type="Pfam" id="PF17766"/>
    </source>
</evidence>
<dbReference type="InterPro" id="IPR036852">
    <property type="entry name" value="Peptidase_S8/S53_dom_sf"/>
</dbReference>
<evidence type="ECO:0000256" key="7">
    <source>
        <dbReference type="PROSITE-ProRule" id="PRU01240"/>
    </source>
</evidence>
<dbReference type="InterPro" id="IPR041469">
    <property type="entry name" value="Subtilisin-like_FN3"/>
</dbReference>
<dbReference type="Pfam" id="PF17766">
    <property type="entry name" value="fn3_6"/>
    <property type="match status" value="1"/>
</dbReference>
<keyword evidence="5 7" id="KW-0720">Serine protease</keyword>
<feature type="domain" description="PA" evidence="9">
    <location>
        <begin position="355"/>
        <end position="442"/>
    </location>
</feature>
<comment type="similarity">
    <text evidence="1 7">Belongs to the peptidase S8 family.</text>
</comment>
<dbReference type="Gramene" id="PSS09738">
    <property type="protein sequence ID" value="PSS09738"/>
    <property type="gene ID" value="CEY00_Acc12653"/>
</dbReference>
<gene>
    <name evidence="12" type="ORF">CEY00_Acc12653</name>
</gene>
<keyword evidence="3" id="KW-0732">Signal</keyword>